<gene>
    <name evidence="1" type="ORF">PtoMrB4_29080</name>
</gene>
<dbReference type="Gene3D" id="3.40.50.10320">
    <property type="entry name" value="LmbE-like"/>
    <property type="match status" value="1"/>
</dbReference>
<organism evidence="1 2">
    <name type="scientific">Metapseudomonas otitidis</name>
    <dbReference type="NCBI Taxonomy" id="319939"/>
    <lineage>
        <taxon>Bacteria</taxon>
        <taxon>Pseudomonadati</taxon>
        <taxon>Pseudomonadota</taxon>
        <taxon>Gammaproteobacteria</taxon>
        <taxon>Pseudomonadales</taxon>
        <taxon>Pseudomonadaceae</taxon>
        <taxon>Metapseudomonas</taxon>
    </lineage>
</organism>
<name>A0A679GD89_9GAMM</name>
<dbReference type="AlphaFoldDB" id="A0A679GD89"/>
<dbReference type="EMBL" id="AP022642">
    <property type="protein sequence ID" value="BCA28931.1"/>
    <property type="molecule type" value="Genomic_DNA"/>
</dbReference>
<dbReference type="GO" id="GO:0016811">
    <property type="term" value="F:hydrolase activity, acting on carbon-nitrogen (but not peptide) bonds, in linear amides"/>
    <property type="evidence" value="ECO:0007669"/>
    <property type="project" value="TreeGrafter"/>
</dbReference>
<dbReference type="KEGG" id="poj:PtoMrB4_29080"/>
<evidence type="ECO:0000313" key="2">
    <source>
        <dbReference type="Proteomes" id="UP000501237"/>
    </source>
</evidence>
<dbReference type="PANTHER" id="PTHR12993:SF29">
    <property type="entry name" value="BLR3841 PROTEIN"/>
    <property type="match status" value="1"/>
</dbReference>
<dbReference type="RefSeq" id="WP_172433717.1">
    <property type="nucleotide sequence ID" value="NZ_AP022642.1"/>
</dbReference>
<dbReference type="Pfam" id="PF02585">
    <property type="entry name" value="PIG-L"/>
    <property type="match status" value="1"/>
</dbReference>
<accession>A0A679GD89</accession>
<sequence>MRADPAWGFGTPLAAWQASSHLAQVPTLDAAEMVRPGQRAVIVAPHPDDEVLGCGGLIQQLVQLGRACQVIAVTDGEASHPGSRAWPPNHLARIRPEESREALRRLVPDRDIPCWRAGLPDGGIAAGEQALADWLGQRLRADDVVFTTWRGDGHPDHEACGRATLAAAQAVGCHVCEYPVWAWHWATPEDPRLPWERARRLPLDPSQRARKQRAVAAFASQLGASPDGHGPILDDAALARLLQPFELVFI</sequence>
<proteinExistence type="predicted"/>
<reference evidence="1 2" key="1">
    <citation type="journal article" date="2020" name="Microbiol. Resour. Announc.">
        <title>Complete genome sequence of Pseudomonas otitidis strain MrB4, isolated from Lake Biwa in Japan.</title>
        <authorList>
            <person name="Miyazaki K."/>
            <person name="Hase E."/>
            <person name="Maruya T."/>
        </authorList>
    </citation>
    <scope>NUCLEOTIDE SEQUENCE [LARGE SCALE GENOMIC DNA]</scope>
    <source>
        <strain evidence="1 2">MrB4</strain>
    </source>
</reference>
<dbReference type="InterPro" id="IPR003737">
    <property type="entry name" value="GlcNAc_PI_deacetylase-related"/>
</dbReference>
<dbReference type="Proteomes" id="UP000501237">
    <property type="component" value="Chromosome"/>
</dbReference>
<protein>
    <submittedName>
        <fullName evidence="1">Acetylglucosaminylphosphatidylinositol deacetylase</fullName>
    </submittedName>
</protein>
<evidence type="ECO:0000313" key="1">
    <source>
        <dbReference type="EMBL" id="BCA28931.1"/>
    </source>
</evidence>
<dbReference type="InterPro" id="IPR024078">
    <property type="entry name" value="LmbE-like_dom_sf"/>
</dbReference>
<dbReference type="SUPFAM" id="SSF102588">
    <property type="entry name" value="LmbE-like"/>
    <property type="match status" value="1"/>
</dbReference>
<dbReference type="PANTHER" id="PTHR12993">
    <property type="entry name" value="N-ACETYLGLUCOSAMINYL-PHOSPHATIDYLINOSITOL DE-N-ACETYLASE-RELATED"/>
    <property type="match status" value="1"/>
</dbReference>
<dbReference type="GeneID" id="57398124"/>